<dbReference type="Gene3D" id="1.10.8.210">
    <property type="entry name" value="Sirohaem synthase, dimerisation domain"/>
    <property type="match status" value="1"/>
</dbReference>
<evidence type="ECO:0000313" key="18">
    <source>
        <dbReference type="EMBL" id="MCI4684376.1"/>
    </source>
</evidence>
<evidence type="ECO:0000256" key="4">
    <source>
        <dbReference type="ARBA" id="ARBA00022603"/>
    </source>
</evidence>
<keyword evidence="9 14" id="KW-0456">Lyase</keyword>
<dbReference type="EC" id="4.99.1.4" evidence="14"/>
<evidence type="ECO:0000256" key="1">
    <source>
        <dbReference type="ARBA" id="ARBA00005010"/>
    </source>
</evidence>
<comment type="caution">
    <text evidence="18">The sequence shown here is derived from an EMBL/GenBank/DDBJ whole genome shotgun (WGS) entry which is preliminary data.</text>
</comment>
<dbReference type="GO" id="GO:0004851">
    <property type="term" value="F:uroporphyrin-III C-methyltransferase activity"/>
    <property type="evidence" value="ECO:0007669"/>
    <property type="project" value="UniProtKB-EC"/>
</dbReference>
<comment type="pathway">
    <text evidence="14">Porphyrin-containing compound metabolism; siroheme biosynthesis; siroheme from sirohydrochlorin: step 1/1.</text>
</comment>
<dbReference type="InterPro" id="IPR012409">
    <property type="entry name" value="Sirohaem_synth"/>
</dbReference>
<dbReference type="InterPro" id="IPR003043">
    <property type="entry name" value="Uropor_MeTrfase_CS"/>
</dbReference>
<dbReference type="RefSeq" id="WP_243068273.1">
    <property type="nucleotide sequence ID" value="NZ_JAIVFK010000062.1"/>
</dbReference>
<evidence type="ECO:0000256" key="13">
    <source>
        <dbReference type="ARBA" id="ARBA00047561"/>
    </source>
</evidence>
<proteinExistence type="inferred from homology"/>
<dbReference type="InterPro" id="IPR050161">
    <property type="entry name" value="Siro_Cobalamin_biosynth"/>
</dbReference>
<evidence type="ECO:0000259" key="17">
    <source>
        <dbReference type="Pfam" id="PF10414"/>
    </source>
</evidence>
<dbReference type="InterPro" id="IPR006366">
    <property type="entry name" value="CobA/CysG_C"/>
</dbReference>
<comment type="similarity">
    <text evidence="2 15">Belongs to the precorrin methyltransferase family.</text>
</comment>
<dbReference type="GO" id="GO:0032259">
    <property type="term" value="P:methylation"/>
    <property type="evidence" value="ECO:0007669"/>
    <property type="project" value="UniProtKB-KW"/>
</dbReference>
<dbReference type="Pfam" id="PF13241">
    <property type="entry name" value="NAD_binding_7"/>
    <property type="match status" value="1"/>
</dbReference>
<evidence type="ECO:0000259" key="16">
    <source>
        <dbReference type="Pfam" id="PF00590"/>
    </source>
</evidence>
<dbReference type="HAMAP" id="MF_01646">
    <property type="entry name" value="Siroheme_synth"/>
    <property type="match status" value="1"/>
</dbReference>
<evidence type="ECO:0000256" key="12">
    <source>
        <dbReference type="ARBA" id="ARBA00025705"/>
    </source>
</evidence>
<feature type="binding site" evidence="14">
    <location>
        <position position="311"/>
    </location>
    <ligand>
        <name>S-adenosyl-L-methionine</name>
        <dbReference type="ChEBI" id="CHEBI:59789"/>
    </ligand>
</feature>
<dbReference type="CDD" id="cd11642">
    <property type="entry name" value="SUMT"/>
    <property type="match status" value="1"/>
</dbReference>
<dbReference type="PANTHER" id="PTHR45790">
    <property type="entry name" value="SIROHEME SYNTHASE-RELATED"/>
    <property type="match status" value="1"/>
</dbReference>
<feature type="binding site" evidence="14">
    <location>
        <begin position="336"/>
        <end position="337"/>
    </location>
    <ligand>
        <name>S-adenosyl-L-methionine</name>
        <dbReference type="ChEBI" id="CHEBI:59789"/>
    </ligand>
</feature>
<comment type="similarity">
    <text evidence="14">In the C-terminal section; belongs to the precorrin methyltransferase family.</text>
</comment>
<protein>
    <recommendedName>
        <fullName evidence="14">Siroheme synthase</fullName>
    </recommendedName>
    <domain>
        <recommendedName>
            <fullName evidence="14">Uroporphyrinogen-III C-methyltransferase</fullName>
            <shortName evidence="14">Urogen III methylase</shortName>
            <ecNumber evidence="14">2.1.1.107</ecNumber>
        </recommendedName>
        <alternativeName>
            <fullName evidence="14">SUMT</fullName>
        </alternativeName>
        <alternativeName>
            <fullName evidence="14">Uroporphyrinogen III methylase</fullName>
            <shortName evidence="14">UROM</shortName>
        </alternativeName>
    </domain>
    <domain>
        <recommendedName>
            <fullName evidence="14">Precorrin-2 dehydrogenase</fullName>
            <ecNumber evidence="14">1.3.1.76</ecNumber>
        </recommendedName>
    </domain>
    <domain>
        <recommendedName>
            <fullName evidence="14">Sirohydrochlorin ferrochelatase</fullName>
            <ecNumber evidence="14">4.99.1.4</ecNumber>
        </recommendedName>
    </domain>
</protein>
<keyword evidence="19" id="KW-1185">Reference proteome</keyword>
<evidence type="ECO:0000256" key="2">
    <source>
        <dbReference type="ARBA" id="ARBA00005879"/>
    </source>
</evidence>
<comment type="pathway">
    <text evidence="14">Cofactor biosynthesis; adenosylcobalamin biosynthesis; sirohydrochlorin from precorrin-2: step 1/1.</text>
</comment>
<feature type="domain" description="Sirohaem synthase dimerisation" evidence="17">
    <location>
        <begin position="148"/>
        <end position="204"/>
    </location>
</feature>
<dbReference type="PROSITE" id="PS00840">
    <property type="entry name" value="SUMT_2"/>
    <property type="match status" value="1"/>
</dbReference>
<feature type="binding site" evidence="14">
    <location>
        <position position="388"/>
    </location>
    <ligand>
        <name>S-adenosyl-L-methionine</name>
        <dbReference type="ChEBI" id="CHEBI:59789"/>
    </ligand>
</feature>
<evidence type="ECO:0000256" key="6">
    <source>
        <dbReference type="ARBA" id="ARBA00022691"/>
    </source>
</evidence>
<organism evidence="18 19">
    <name type="scientific">Candidatus Rhodoblastus alkanivorans</name>
    <dbReference type="NCBI Taxonomy" id="2954117"/>
    <lineage>
        <taxon>Bacteria</taxon>
        <taxon>Pseudomonadati</taxon>
        <taxon>Pseudomonadota</taxon>
        <taxon>Alphaproteobacteria</taxon>
        <taxon>Hyphomicrobiales</taxon>
        <taxon>Rhodoblastaceae</taxon>
        <taxon>Rhodoblastus</taxon>
    </lineage>
</organism>
<dbReference type="EC" id="1.3.1.76" evidence="14"/>
<feature type="region of interest" description="Uroporphyrinogen-III C-methyltransferase" evidence="14">
    <location>
        <begin position="221"/>
        <end position="473"/>
    </location>
</feature>
<keyword evidence="7 14" id="KW-0560">Oxidoreductase</keyword>
<feature type="binding site" evidence="14">
    <location>
        <begin position="22"/>
        <end position="23"/>
    </location>
    <ligand>
        <name>NAD(+)</name>
        <dbReference type="ChEBI" id="CHEBI:57540"/>
    </ligand>
</feature>
<dbReference type="InterPro" id="IPR035996">
    <property type="entry name" value="4pyrrol_Methylase_sf"/>
</dbReference>
<evidence type="ECO:0000256" key="15">
    <source>
        <dbReference type="RuleBase" id="RU003960"/>
    </source>
</evidence>
<sequence>MDRLPIFLEVRGRKVAVVGHGSLAARRVDTLSRAGAEVWLFAASPSDEFESLQGGYRRGDLAAPDAFAGFAIVYFAYEPDEEPDEALIARVRKAGALVNVADYPRMSDFITPSVLDRNPLVVAISTGGDAPLLGRMLKARLETLIPSSYGRLAALAGAGRAALAEKLSSHQARLRFWERIYDGPIAEMALAGDDATARTMLDREIASCRPDGSAADETPKGEVYLIGAGPGDPDLLTFRAFRLMQKADVVLYDRLVEPAIMDRVRRDAERIYVGKRRDKHAVPQEEIGELMVRLAKEGKRVLRLKGGDPFIFGRGGEEIEKLAEHRIPFQVCPGVTAAAGCSSYAGIPLTHRDYAQSCVFVTGHGRDGPIELDWAAILRPRQTVAIYMGLANLDYLTKEFIRHGADPALPIAIIENGTRPNQITVTGTIADIAAKAEAHGLRGPTIIIVGEVVTLRDKLNWYTPHPEHAESHA</sequence>
<evidence type="ECO:0000256" key="9">
    <source>
        <dbReference type="ARBA" id="ARBA00023239"/>
    </source>
</evidence>
<feature type="binding site" evidence="14">
    <location>
        <position position="230"/>
    </location>
    <ligand>
        <name>S-adenosyl-L-methionine</name>
        <dbReference type="ChEBI" id="CHEBI:59789"/>
    </ligand>
</feature>
<dbReference type="Proteomes" id="UP001139104">
    <property type="component" value="Unassembled WGS sequence"/>
</dbReference>
<dbReference type="NCBIfam" id="NF004790">
    <property type="entry name" value="PRK06136.1"/>
    <property type="match status" value="1"/>
</dbReference>
<dbReference type="InterPro" id="IPR019478">
    <property type="entry name" value="Sirohaem_synthase_dimer_dom"/>
</dbReference>
<keyword evidence="8 14" id="KW-0520">NAD</keyword>
<gene>
    <name evidence="14 18" type="primary">cysG</name>
    <name evidence="18" type="ORF">K2U94_16670</name>
</gene>
<evidence type="ECO:0000256" key="7">
    <source>
        <dbReference type="ARBA" id="ARBA00023002"/>
    </source>
</evidence>
<comment type="pathway">
    <text evidence="12 14">Porphyrin-containing compound metabolism; siroheme biosynthesis; precorrin-2 from uroporphyrinogen III: step 1/1.</text>
</comment>
<dbReference type="InterPro" id="IPR036291">
    <property type="entry name" value="NAD(P)-bd_dom_sf"/>
</dbReference>
<reference evidence="18" key="1">
    <citation type="journal article" date="2022" name="ISME J.">
        <title>Identification of active gaseous-alkane degraders at natural gas seeps.</title>
        <authorList>
            <person name="Farhan Ul Haque M."/>
            <person name="Hernandez M."/>
            <person name="Crombie A.T."/>
            <person name="Murrell J.C."/>
        </authorList>
    </citation>
    <scope>NUCLEOTIDE SEQUENCE</scope>
    <source>
        <strain evidence="18">PC2</strain>
    </source>
</reference>
<keyword evidence="4 14" id="KW-0489">Methyltransferase</keyword>
<keyword evidence="6 14" id="KW-0949">S-adenosyl-L-methionine</keyword>
<evidence type="ECO:0000256" key="3">
    <source>
        <dbReference type="ARBA" id="ARBA00022573"/>
    </source>
</evidence>
<dbReference type="InterPro" id="IPR000878">
    <property type="entry name" value="4pyrrol_Mease"/>
</dbReference>
<dbReference type="NCBIfam" id="TIGR01469">
    <property type="entry name" value="cobA_cysG_Cterm"/>
    <property type="match status" value="1"/>
</dbReference>
<keyword evidence="5 14" id="KW-0808">Transferase</keyword>
<evidence type="ECO:0000256" key="5">
    <source>
        <dbReference type="ARBA" id="ARBA00022679"/>
    </source>
</evidence>
<dbReference type="NCBIfam" id="TIGR01470">
    <property type="entry name" value="cysG_Nterm"/>
    <property type="match status" value="1"/>
</dbReference>
<evidence type="ECO:0000256" key="14">
    <source>
        <dbReference type="HAMAP-Rule" id="MF_01646"/>
    </source>
</evidence>
<comment type="pathway">
    <text evidence="1 14">Porphyrin-containing compound metabolism; siroheme biosynthesis; sirohydrochlorin from precorrin-2: step 1/1.</text>
</comment>
<keyword evidence="3 14" id="KW-0169">Cobalamin biosynthesis</keyword>
<dbReference type="EC" id="2.1.1.107" evidence="14"/>
<comment type="caution">
    <text evidence="14">Lacks conserved residue(s) required for the propagation of feature annotation.</text>
</comment>
<dbReference type="EMBL" id="JAIVFP010000001">
    <property type="protein sequence ID" value="MCI4684376.1"/>
    <property type="molecule type" value="Genomic_DNA"/>
</dbReference>
<evidence type="ECO:0000256" key="11">
    <source>
        <dbReference type="ARBA" id="ARBA00023268"/>
    </source>
</evidence>
<evidence type="ECO:0000313" key="19">
    <source>
        <dbReference type="Proteomes" id="UP001139104"/>
    </source>
</evidence>
<feature type="active site" description="Proton acceptor" evidence="14">
    <location>
        <position position="253"/>
    </location>
</feature>
<dbReference type="PIRSF" id="PIRSF036426">
    <property type="entry name" value="Sirohaem_synth"/>
    <property type="match status" value="1"/>
</dbReference>
<feature type="binding site" evidence="14">
    <location>
        <begin position="306"/>
        <end position="308"/>
    </location>
    <ligand>
        <name>S-adenosyl-L-methionine</name>
        <dbReference type="ChEBI" id="CHEBI:59789"/>
    </ligand>
</feature>
<comment type="similarity">
    <text evidence="14">In the N-terminal section; belongs to the precorrin-2 dehydrogenase / sirohydrochlorin ferrochelatase family.</text>
</comment>
<dbReference type="PANTHER" id="PTHR45790:SF1">
    <property type="entry name" value="SIROHEME SYNTHASE"/>
    <property type="match status" value="1"/>
</dbReference>
<dbReference type="Pfam" id="PF10414">
    <property type="entry name" value="CysG_dimeriser"/>
    <property type="match status" value="1"/>
</dbReference>
<dbReference type="InterPro" id="IPR014776">
    <property type="entry name" value="4pyrrole_Mease_sub2"/>
</dbReference>
<comment type="function">
    <text evidence="14">Multifunctional enzyme that catalyzes the SAM-dependent methylations of uroporphyrinogen III at position C-2 and C-7 to form precorrin-2 via precorrin-1. Then it catalyzes the NAD-dependent ring dehydrogenation of precorrin-2 to yield sirohydrochlorin. Finally, it catalyzes the ferrochelation of sirohydrochlorin to yield siroheme.</text>
</comment>
<keyword evidence="11 14" id="KW-0511">Multifunctional enzyme</keyword>
<dbReference type="Gene3D" id="3.30.160.110">
    <property type="entry name" value="Siroheme synthase, domain 2"/>
    <property type="match status" value="1"/>
</dbReference>
<dbReference type="InterPro" id="IPR006367">
    <property type="entry name" value="Sirohaem_synthase_N"/>
</dbReference>
<dbReference type="SUPFAM" id="SSF75615">
    <property type="entry name" value="Siroheme synthase middle domains-like"/>
    <property type="match status" value="1"/>
</dbReference>
<dbReference type="InterPro" id="IPR014777">
    <property type="entry name" value="4pyrrole_Mease_sub1"/>
</dbReference>
<feature type="binding site" evidence="14">
    <location>
        <position position="417"/>
    </location>
    <ligand>
        <name>S-adenosyl-L-methionine</name>
        <dbReference type="ChEBI" id="CHEBI:59789"/>
    </ligand>
</feature>
<feature type="domain" description="Tetrapyrrole methylase" evidence="16">
    <location>
        <begin position="223"/>
        <end position="432"/>
    </location>
</feature>
<accession>A0ABS9ZBG5</accession>
<feature type="region of interest" description="Precorrin-2 dehydrogenase / sirohydrochlorin ferrochelatase" evidence="14">
    <location>
        <begin position="1"/>
        <end position="201"/>
    </location>
</feature>
<dbReference type="GO" id="GO:0051266">
    <property type="term" value="F:sirohydrochlorin ferrochelatase activity"/>
    <property type="evidence" value="ECO:0007669"/>
    <property type="project" value="UniProtKB-EC"/>
</dbReference>
<dbReference type="Pfam" id="PF00590">
    <property type="entry name" value="TP_methylase"/>
    <property type="match status" value="1"/>
</dbReference>
<comment type="catalytic activity">
    <reaction evidence="13 14">
        <text>precorrin-2 + NAD(+) = sirohydrochlorin + NADH + 2 H(+)</text>
        <dbReference type="Rhea" id="RHEA:15613"/>
        <dbReference type="ChEBI" id="CHEBI:15378"/>
        <dbReference type="ChEBI" id="CHEBI:57540"/>
        <dbReference type="ChEBI" id="CHEBI:57945"/>
        <dbReference type="ChEBI" id="CHEBI:58351"/>
        <dbReference type="ChEBI" id="CHEBI:58827"/>
        <dbReference type="EC" id="1.3.1.76"/>
    </reaction>
</comment>
<dbReference type="Gene3D" id="3.30.950.10">
    <property type="entry name" value="Methyltransferase, Cobalt-precorrin-4 Transmethylase, Domain 2"/>
    <property type="match status" value="1"/>
</dbReference>
<comment type="pathway">
    <text evidence="14">Cofactor biosynthesis; adenosylcobalamin biosynthesis; precorrin-2 from uroporphyrinogen III: step 1/1.</text>
</comment>
<dbReference type="Gene3D" id="3.40.50.720">
    <property type="entry name" value="NAD(P)-binding Rossmann-like Domain"/>
    <property type="match status" value="1"/>
</dbReference>
<dbReference type="Gene3D" id="3.40.1010.10">
    <property type="entry name" value="Cobalt-precorrin-4 Transmethylase, Domain 1"/>
    <property type="match status" value="1"/>
</dbReference>
<feature type="binding site" evidence="14">
    <location>
        <begin position="43"/>
        <end position="44"/>
    </location>
    <ligand>
        <name>NAD(+)</name>
        <dbReference type="ChEBI" id="CHEBI:57540"/>
    </ligand>
</feature>
<dbReference type="InterPro" id="IPR037115">
    <property type="entry name" value="Sirohaem_synt_dimer_dom_sf"/>
</dbReference>
<keyword evidence="10 14" id="KW-0627">Porphyrin biosynthesis</keyword>
<feature type="active site" description="Proton donor" evidence="14">
    <location>
        <position position="275"/>
    </location>
</feature>
<evidence type="ECO:0000256" key="10">
    <source>
        <dbReference type="ARBA" id="ARBA00023244"/>
    </source>
</evidence>
<evidence type="ECO:0000256" key="8">
    <source>
        <dbReference type="ARBA" id="ARBA00023027"/>
    </source>
</evidence>
<dbReference type="SUPFAM" id="SSF53790">
    <property type="entry name" value="Tetrapyrrole methylase"/>
    <property type="match status" value="1"/>
</dbReference>
<name>A0ABS9ZBG5_9HYPH</name>
<dbReference type="NCBIfam" id="NF007922">
    <property type="entry name" value="PRK10637.1"/>
    <property type="match status" value="1"/>
</dbReference>
<comment type="catalytic activity">
    <reaction evidence="14">
        <text>uroporphyrinogen III + 2 S-adenosyl-L-methionine = precorrin-2 + 2 S-adenosyl-L-homocysteine + H(+)</text>
        <dbReference type="Rhea" id="RHEA:32459"/>
        <dbReference type="ChEBI" id="CHEBI:15378"/>
        <dbReference type="ChEBI" id="CHEBI:57308"/>
        <dbReference type="ChEBI" id="CHEBI:57856"/>
        <dbReference type="ChEBI" id="CHEBI:58827"/>
        <dbReference type="ChEBI" id="CHEBI:59789"/>
        <dbReference type="EC" id="2.1.1.107"/>
    </reaction>
</comment>
<dbReference type="SUPFAM" id="SSF51735">
    <property type="entry name" value="NAD(P)-binding Rossmann-fold domains"/>
    <property type="match status" value="1"/>
</dbReference>
<comment type="catalytic activity">
    <reaction evidence="14">
        <text>siroheme + 2 H(+) = sirohydrochlorin + Fe(2+)</text>
        <dbReference type="Rhea" id="RHEA:24360"/>
        <dbReference type="ChEBI" id="CHEBI:15378"/>
        <dbReference type="ChEBI" id="CHEBI:29033"/>
        <dbReference type="ChEBI" id="CHEBI:58351"/>
        <dbReference type="ChEBI" id="CHEBI:60052"/>
        <dbReference type="EC" id="4.99.1.4"/>
    </reaction>
</comment>
<dbReference type="GO" id="GO:0043115">
    <property type="term" value="F:precorrin-2 dehydrogenase activity"/>
    <property type="evidence" value="ECO:0007669"/>
    <property type="project" value="UniProtKB-EC"/>
</dbReference>